<comment type="caution">
    <text evidence="2">The sequence shown here is derived from an EMBL/GenBank/DDBJ whole genome shotgun (WGS) entry which is preliminary data.</text>
</comment>
<name>A0A9P3G7C3_9APHY</name>
<feature type="signal peptide" evidence="1">
    <location>
        <begin position="1"/>
        <end position="17"/>
    </location>
</feature>
<organism evidence="2 3">
    <name type="scientific">Phanerochaete sordida</name>
    <dbReference type="NCBI Taxonomy" id="48140"/>
    <lineage>
        <taxon>Eukaryota</taxon>
        <taxon>Fungi</taxon>
        <taxon>Dikarya</taxon>
        <taxon>Basidiomycota</taxon>
        <taxon>Agaricomycotina</taxon>
        <taxon>Agaricomycetes</taxon>
        <taxon>Polyporales</taxon>
        <taxon>Phanerochaetaceae</taxon>
        <taxon>Phanerochaete</taxon>
    </lineage>
</organism>
<dbReference type="Proteomes" id="UP000703269">
    <property type="component" value="Unassembled WGS sequence"/>
</dbReference>
<protein>
    <submittedName>
        <fullName evidence="2">Uncharacterized protein</fullName>
    </submittedName>
</protein>
<evidence type="ECO:0000313" key="2">
    <source>
        <dbReference type="EMBL" id="GJE88845.1"/>
    </source>
</evidence>
<keyword evidence="3" id="KW-1185">Reference proteome</keyword>
<accession>A0A9P3G7C3</accession>
<evidence type="ECO:0000313" key="3">
    <source>
        <dbReference type="Proteomes" id="UP000703269"/>
    </source>
</evidence>
<reference evidence="2 3" key="1">
    <citation type="submission" date="2021-08" db="EMBL/GenBank/DDBJ databases">
        <title>Draft Genome Sequence of Phanerochaete sordida strain YK-624.</title>
        <authorList>
            <person name="Mori T."/>
            <person name="Dohra H."/>
            <person name="Suzuki T."/>
            <person name="Kawagishi H."/>
            <person name="Hirai H."/>
        </authorList>
    </citation>
    <scope>NUCLEOTIDE SEQUENCE [LARGE SCALE GENOMIC DNA]</scope>
    <source>
        <strain evidence="2 3">YK-624</strain>
    </source>
</reference>
<keyword evidence="1" id="KW-0732">Signal</keyword>
<proteinExistence type="predicted"/>
<dbReference type="AlphaFoldDB" id="A0A9P3G7C3"/>
<sequence length="122" mass="13234">MALDSLLLILALGRTTALLLNNLRDKPSPLERLLLRDSIFACLATLSVAIVNLEMWRVPGHSLIYAFPAVAQAVESVVACRLILNIRGFANPMCGQLSLDGDVLRIHSPGDLEDIQLTTMPG</sequence>
<evidence type="ECO:0000256" key="1">
    <source>
        <dbReference type="SAM" id="SignalP"/>
    </source>
</evidence>
<gene>
    <name evidence="2" type="ORF">PsYK624_049320</name>
</gene>
<feature type="chain" id="PRO_5040186102" evidence="1">
    <location>
        <begin position="18"/>
        <end position="122"/>
    </location>
</feature>
<dbReference type="EMBL" id="BPQB01000010">
    <property type="protein sequence ID" value="GJE88845.1"/>
    <property type="molecule type" value="Genomic_DNA"/>
</dbReference>